<keyword evidence="3" id="KW-1185">Reference proteome</keyword>
<dbReference type="OrthoDB" id="5514875at2"/>
<name>A0A1L9AXI6_9BACT</name>
<keyword evidence="1" id="KW-1133">Transmembrane helix</keyword>
<evidence type="ECO:0000313" key="2">
    <source>
        <dbReference type="EMBL" id="OJH34714.1"/>
    </source>
</evidence>
<feature type="transmembrane region" description="Helical" evidence="1">
    <location>
        <begin position="141"/>
        <end position="162"/>
    </location>
</feature>
<proteinExistence type="predicted"/>
<sequence>MRGPLVRSVPVSQVSLTAFSRFLGFFRWAFMPLGLLALIAVGVHAAADTLDDRLLTLVDGADAAFDQLVSRHPLTEPLVDLLSLERRTLLARVLALVWELSADAVLALPALGYREGPSDSKGDTWRGVLRRCLRAPTTLRWLRPLATALVVVAGACVVARLVQGTVYLSWRELLGEPVADGVARVLALAALGGLLWRLGARAVLRNLQHADAASAEHARGFLRALSHGLPGSAVVVPLALAALDATSLHSFLR</sequence>
<dbReference type="STRING" id="83449.BON30_41900"/>
<organism evidence="2 3">
    <name type="scientific">Cystobacter ferrugineus</name>
    <dbReference type="NCBI Taxonomy" id="83449"/>
    <lineage>
        <taxon>Bacteria</taxon>
        <taxon>Pseudomonadati</taxon>
        <taxon>Myxococcota</taxon>
        <taxon>Myxococcia</taxon>
        <taxon>Myxococcales</taxon>
        <taxon>Cystobacterineae</taxon>
        <taxon>Archangiaceae</taxon>
        <taxon>Cystobacter</taxon>
    </lineage>
</organism>
<dbReference type="EMBL" id="MPIN01000017">
    <property type="protein sequence ID" value="OJH34714.1"/>
    <property type="molecule type" value="Genomic_DNA"/>
</dbReference>
<evidence type="ECO:0000256" key="1">
    <source>
        <dbReference type="SAM" id="Phobius"/>
    </source>
</evidence>
<reference evidence="3" key="1">
    <citation type="submission" date="2016-11" db="EMBL/GenBank/DDBJ databases">
        <authorList>
            <person name="Shukria A."/>
            <person name="Stevens D.C."/>
        </authorList>
    </citation>
    <scope>NUCLEOTIDE SEQUENCE [LARGE SCALE GENOMIC DNA]</scope>
    <source>
        <strain evidence="3">Cbfe23</strain>
    </source>
</reference>
<feature type="transmembrane region" description="Helical" evidence="1">
    <location>
        <begin position="221"/>
        <end position="243"/>
    </location>
</feature>
<dbReference type="Proteomes" id="UP000182229">
    <property type="component" value="Unassembled WGS sequence"/>
</dbReference>
<keyword evidence="1" id="KW-0812">Transmembrane</keyword>
<evidence type="ECO:0000313" key="3">
    <source>
        <dbReference type="Proteomes" id="UP000182229"/>
    </source>
</evidence>
<accession>A0A1L9AXI6</accession>
<keyword evidence="1" id="KW-0472">Membrane</keyword>
<reference evidence="2 3" key="2">
    <citation type="submission" date="2016-12" db="EMBL/GenBank/DDBJ databases">
        <title>Draft Genome Sequence of Cystobacter ferrugineus Strain Cbfe23.</title>
        <authorList>
            <person name="Akbar S."/>
            <person name="Dowd S.E."/>
            <person name="Stevens D.C."/>
        </authorList>
    </citation>
    <scope>NUCLEOTIDE SEQUENCE [LARGE SCALE GENOMIC DNA]</scope>
    <source>
        <strain evidence="2 3">Cbfe23</strain>
    </source>
</reference>
<protein>
    <submittedName>
        <fullName evidence="2">Uncharacterized protein</fullName>
    </submittedName>
</protein>
<gene>
    <name evidence="2" type="ORF">BON30_41900</name>
</gene>
<feature type="transmembrane region" description="Helical" evidence="1">
    <location>
        <begin position="182"/>
        <end position="200"/>
    </location>
</feature>
<comment type="caution">
    <text evidence="2">The sequence shown here is derived from an EMBL/GenBank/DDBJ whole genome shotgun (WGS) entry which is preliminary data.</text>
</comment>
<dbReference type="RefSeq" id="WP_071904196.1">
    <property type="nucleotide sequence ID" value="NZ_MPIN01000017.1"/>
</dbReference>
<feature type="transmembrane region" description="Helical" evidence="1">
    <location>
        <begin position="25"/>
        <end position="47"/>
    </location>
</feature>
<dbReference type="AlphaFoldDB" id="A0A1L9AXI6"/>